<feature type="region of interest" description="Disordered" evidence="1">
    <location>
        <begin position="1"/>
        <end position="49"/>
    </location>
</feature>
<feature type="domain" description="Tf2-1-like SH3-like" evidence="2">
    <location>
        <begin position="238"/>
        <end position="273"/>
    </location>
</feature>
<proteinExistence type="predicted"/>
<gene>
    <name evidence="3" type="ORF">Sango_0356800</name>
</gene>
<dbReference type="Pfam" id="PF24626">
    <property type="entry name" value="SH3_Tf2-1"/>
    <property type="match status" value="1"/>
</dbReference>
<name>A0AAE1XAB3_9LAMI</name>
<dbReference type="InterPro" id="IPR016197">
    <property type="entry name" value="Chromo-like_dom_sf"/>
</dbReference>
<evidence type="ECO:0000313" key="3">
    <source>
        <dbReference type="EMBL" id="KAK4407758.1"/>
    </source>
</evidence>
<reference evidence="3" key="1">
    <citation type="submission" date="2020-06" db="EMBL/GenBank/DDBJ databases">
        <authorList>
            <person name="Li T."/>
            <person name="Hu X."/>
            <person name="Zhang T."/>
            <person name="Song X."/>
            <person name="Zhang H."/>
            <person name="Dai N."/>
            <person name="Sheng W."/>
            <person name="Hou X."/>
            <person name="Wei L."/>
        </authorList>
    </citation>
    <scope>NUCLEOTIDE SEQUENCE</scope>
    <source>
        <strain evidence="3">K16</strain>
        <tissue evidence="3">Leaf</tissue>
    </source>
</reference>
<evidence type="ECO:0000256" key="1">
    <source>
        <dbReference type="SAM" id="MobiDB-lite"/>
    </source>
</evidence>
<dbReference type="AlphaFoldDB" id="A0AAE1XAB3"/>
<evidence type="ECO:0000313" key="4">
    <source>
        <dbReference type="Proteomes" id="UP001289374"/>
    </source>
</evidence>
<sequence>MAKKNWRKKEQKVHTNPTRPIILIKRTSSQIHGGGPVDYPTRRDGPKAQYKTPPTWHAYKLLDLASKSKPVGPVRKSHATISVVCGKHRVLIETPNNTANKQKAVGSTTTPKWDAPNFGWWKIPLAPLAPVPPHPRGVSTMVDPPRRNTSSDVQYQIVGSPKDEQQGVPFTEVVMADELPANHHIPTIAEYDGTTDPKEYLSHFENAALLRRYTDGIKCRVFITTLARAAQQWFNQLPVGVIQRIGKVVYRLDLPPHTKIRSTFHVSQLKKCHGESIAPRSLPVMLTPRGHLVLEPEAILDKRIILFHNRPLMQILVKWFNTPTEDIIWENYYEFM</sequence>
<dbReference type="InterPro" id="IPR056924">
    <property type="entry name" value="SH3_Tf2-1"/>
</dbReference>
<keyword evidence="4" id="KW-1185">Reference proteome</keyword>
<accession>A0AAE1XAB3</accession>
<dbReference type="SUPFAM" id="SSF54160">
    <property type="entry name" value="Chromo domain-like"/>
    <property type="match status" value="1"/>
</dbReference>
<dbReference type="Proteomes" id="UP001289374">
    <property type="component" value="Unassembled WGS sequence"/>
</dbReference>
<feature type="compositionally biased region" description="Basic residues" evidence="1">
    <location>
        <begin position="1"/>
        <end position="11"/>
    </location>
</feature>
<protein>
    <recommendedName>
        <fullName evidence="2">Tf2-1-like SH3-like domain-containing protein</fullName>
    </recommendedName>
</protein>
<organism evidence="3 4">
    <name type="scientific">Sesamum angolense</name>
    <dbReference type="NCBI Taxonomy" id="2727404"/>
    <lineage>
        <taxon>Eukaryota</taxon>
        <taxon>Viridiplantae</taxon>
        <taxon>Streptophyta</taxon>
        <taxon>Embryophyta</taxon>
        <taxon>Tracheophyta</taxon>
        <taxon>Spermatophyta</taxon>
        <taxon>Magnoliopsida</taxon>
        <taxon>eudicotyledons</taxon>
        <taxon>Gunneridae</taxon>
        <taxon>Pentapetalae</taxon>
        <taxon>asterids</taxon>
        <taxon>lamiids</taxon>
        <taxon>Lamiales</taxon>
        <taxon>Pedaliaceae</taxon>
        <taxon>Sesamum</taxon>
    </lineage>
</organism>
<reference evidence="3" key="2">
    <citation type="journal article" date="2024" name="Plant">
        <title>Genomic evolution and insights into agronomic trait innovations of Sesamum species.</title>
        <authorList>
            <person name="Miao H."/>
            <person name="Wang L."/>
            <person name="Qu L."/>
            <person name="Liu H."/>
            <person name="Sun Y."/>
            <person name="Le M."/>
            <person name="Wang Q."/>
            <person name="Wei S."/>
            <person name="Zheng Y."/>
            <person name="Lin W."/>
            <person name="Duan Y."/>
            <person name="Cao H."/>
            <person name="Xiong S."/>
            <person name="Wang X."/>
            <person name="Wei L."/>
            <person name="Li C."/>
            <person name="Ma Q."/>
            <person name="Ju M."/>
            <person name="Zhao R."/>
            <person name="Li G."/>
            <person name="Mu C."/>
            <person name="Tian Q."/>
            <person name="Mei H."/>
            <person name="Zhang T."/>
            <person name="Gao T."/>
            <person name="Zhang H."/>
        </authorList>
    </citation>
    <scope>NUCLEOTIDE SEQUENCE</scope>
    <source>
        <strain evidence="3">K16</strain>
    </source>
</reference>
<dbReference type="EMBL" id="JACGWL010000002">
    <property type="protein sequence ID" value="KAK4407758.1"/>
    <property type="molecule type" value="Genomic_DNA"/>
</dbReference>
<comment type="caution">
    <text evidence="3">The sequence shown here is derived from an EMBL/GenBank/DDBJ whole genome shotgun (WGS) entry which is preliminary data.</text>
</comment>
<evidence type="ECO:0000259" key="2">
    <source>
        <dbReference type="Pfam" id="PF24626"/>
    </source>
</evidence>